<name>A0A8S0Z558_ARCPL</name>
<accession>A0A8S0Z558</accession>
<dbReference type="AlphaFoldDB" id="A0A8S0Z558"/>
<feature type="signal peptide" evidence="1">
    <location>
        <begin position="1"/>
        <end position="22"/>
    </location>
</feature>
<dbReference type="Proteomes" id="UP000494256">
    <property type="component" value="Unassembled WGS sequence"/>
</dbReference>
<sequence length="74" mass="8052">MWSLKFMCITVLVFNLLVVTNASVMPPQALATVKPESATELANRAAVEPPNNCPEGQVLQPDGVCNVKDWVIKN</sequence>
<dbReference type="EMBL" id="CADEBD010000279">
    <property type="protein sequence ID" value="CAB3227622.1"/>
    <property type="molecule type" value="Genomic_DNA"/>
</dbReference>
<evidence type="ECO:0000313" key="2">
    <source>
        <dbReference type="EMBL" id="CAB3227622.1"/>
    </source>
</evidence>
<proteinExistence type="predicted"/>
<dbReference type="OrthoDB" id="7484544at2759"/>
<comment type="caution">
    <text evidence="2">The sequence shown here is derived from an EMBL/GenBank/DDBJ whole genome shotgun (WGS) entry which is preliminary data.</text>
</comment>
<protein>
    <submittedName>
        <fullName evidence="2">Uncharacterized protein</fullName>
    </submittedName>
</protein>
<gene>
    <name evidence="2" type="ORF">APLA_LOCUS3140</name>
</gene>
<evidence type="ECO:0000256" key="1">
    <source>
        <dbReference type="SAM" id="SignalP"/>
    </source>
</evidence>
<evidence type="ECO:0000313" key="3">
    <source>
        <dbReference type="Proteomes" id="UP000494256"/>
    </source>
</evidence>
<feature type="chain" id="PRO_5035735901" evidence="1">
    <location>
        <begin position="23"/>
        <end position="74"/>
    </location>
</feature>
<organism evidence="2 3">
    <name type="scientific">Arctia plantaginis</name>
    <name type="common">Wood tiger moth</name>
    <name type="synonym">Phalaena plantaginis</name>
    <dbReference type="NCBI Taxonomy" id="874455"/>
    <lineage>
        <taxon>Eukaryota</taxon>
        <taxon>Metazoa</taxon>
        <taxon>Ecdysozoa</taxon>
        <taxon>Arthropoda</taxon>
        <taxon>Hexapoda</taxon>
        <taxon>Insecta</taxon>
        <taxon>Pterygota</taxon>
        <taxon>Neoptera</taxon>
        <taxon>Endopterygota</taxon>
        <taxon>Lepidoptera</taxon>
        <taxon>Glossata</taxon>
        <taxon>Ditrysia</taxon>
        <taxon>Noctuoidea</taxon>
        <taxon>Erebidae</taxon>
        <taxon>Arctiinae</taxon>
        <taxon>Arctia</taxon>
    </lineage>
</organism>
<reference evidence="2 3" key="1">
    <citation type="submission" date="2020-04" db="EMBL/GenBank/DDBJ databases">
        <authorList>
            <person name="Wallbank WR R."/>
            <person name="Pardo Diaz C."/>
            <person name="Kozak K."/>
            <person name="Martin S."/>
            <person name="Jiggins C."/>
            <person name="Moest M."/>
            <person name="Warren A I."/>
            <person name="Byers J.R.P. K."/>
            <person name="Montejo-Kovacevich G."/>
            <person name="Yen C E."/>
        </authorList>
    </citation>
    <scope>NUCLEOTIDE SEQUENCE [LARGE SCALE GENOMIC DNA]</scope>
</reference>
<keyword evidence="1" id="KW-0732">Signal</keyword>